<accession>A0A6J4K233</accession>
<dbReference type="EMBL" id="CADCTK010001015">
    <property type="protein sequence ID" value="CAA9293741.1"/>
    <property type="molecule type" value="Genomic_DNA"/>
</dbReference>
<feature type="non-terminal residue" evidence="2">
    <location>
        <position position="108"/>
    </location>
</feature>
<sequence length="108" mass="11625">ATRQTLPQHANGRLAAIAAADPPHRAPPLQTHSSSRALRPVAGRASPRNDGARAHALPPADVGCRTAHQTPLLRRCGVGLYVPRHAALPARTLERPTPPVVFDFDRRM</sequence>
<name>A0A6J4K233_9CHLR</name>
<evidence type="ECO:0000313" key="2">
    <source>
        <dbReference type="EMBL" id="CAA9293741.1"/>
    </source>
</evidence>
<organism evidence="2">
    <name type="scientific">uncultured Chloroflexia bacterium</name>
    <dbReference type="NCBI Taxonomy" id="1672391"/>
    <lineage>
        <taxon>Bacteria</taxon>
        <taxon>Bacillati</taxon>
        <taxon>Chloroflexota</taxon>
        <taxon>Chloroflexia</taxon>
        <taxon>environmental samples</taxon>
    </lineage>
</organism>
<dbReference type="AlphaFoldDB" id="A0A6J4K233"/>
<protein>
    <submittedName>
        <fullName evidence="2">Uncharacterized protein</fullName>
    </submittedName>
</protein>
<feature type="region of interest" description="Disordered" evidence="1">
    <location>
        <begin position="1"/>
        <end position="63"/>
    </location>
</feature>
<reference evidence="2" key="1">
    <citation type="submission" date="2020-02" db="EMBL/GenBank/DDBJ databases">
        <authorList>
            <person name="Meier V. D."/>
        </authorList>
    </citation>
    <scope>NUCLEOTIDE SEQUENCE</scope>
    <source>
        <strain evidence="2">AVDCRST_MAG26</strain>
    </source>
</reference>
<gene>
    <name evidence="2" type="ORF">AVDCRST_MAG26-4295</name>
</gene>
<feature type="non-terminal residue" evidence="2">
    <location>
        <position position="1"/>
    </location>
</feature>
<evidence type="ECO:0000256" key="1">
    <source>
        <dbReference type="SAM" id="MobiDB-lite"/>
    </source>
</evidence>
<proteinExistence type="predicted"/>